<evidence type="ECO:0000313" key="1">
    <source>
        <dbReference type="EMBL" id="OGG15504.1"/>
    </source>
</evidence>
<evidence type="ECO:0008006" key="3">
    <source>
        <dbReference type="Google" id="ProtNLM"/>
    </source>
</evidence>
<dbReference type="STRING" id="1798382.A3D77_06685"/>
<dbReference type="SUPFAM" id="SSF102198">
    <property type="entry name" value="Putative cyclase"/>
    <property type="match status" value="1"/>
</dbReference>
<dbReference type="EMBL" id="MFJL01000024">
    <property type="protein sequence ID" value="OGG15504.1"/>
    <property type="molecule type" value="Genomic_DNA"/>
</dbReference>
<dbReference type="Gene3D" id="3.50.30.50">
    <property type="entry name" value="Putative cyclase"/>
    <property type="match status" value="1"/>
</dbReference>
<sequence length="206" mass="23050">MKMIDLTHSFTDNMPVYPGDPMPSLKQVASIDKEGYTDHLITTGMHIGTHMDAPLHMIKNGKKIDEIPPERCIGNGVLIDATKSNKVDTSLLKGLSIKEGSIVLVYTGFGSNYRKKSYFKNYPLITEDFARKMVELKVKIVGMDTPGPDEPPYPIHKILLGKVVLILENLTNLDQLLNIKHFEVMALPAKFHTDAAPVRVIVRIRD</sequence>
<dbReference type="AlphaFoldDB" id="A0A1F5ZT40"/>
<evidence type="ECO:0000313" key="2">
    <source>
        <dbReference type="Proteomes" id="UP000176923"/>
    </source>
</evidence>
<proteinExistence type="predicted"/>
<name>A0A1F5ZT40_9BACT</name>
<dbReference type="GO" id="GO:0019441">
    <property type="term" value="P:L-tryptophan catabolic process to kynurenine"/>
    <property type="evidence" value="ECO:0007669"/>
    <property type="project" value="InterPro"/>
</dbReference>
<organism evidence="1 2">
    <name type="scientific">Candidatus Gottesmanbacteria bacterium RIFCSPHIGHO2_02_FULL_39_11</name>
    <dbReference type="NCBI Taxonomy" id="1798382"/>
    <lineage>
        <taxon>Bacteria</taxon>
        <taxon>Candidatus Gottesmaniibacteriota</taxon>
    </lineage>
</organism>
<dbReference type="PANTHER" id="PTHR31118:SF12">
    <property type="entry name" value="CYCLASE-LIKE PROTEIN 2"/>
    <property type="match status" value="1"/>
</dbReference>
<dbReference type="PANTHER" id="PTHR31118">
    <property type="entry name" value="CYCLASE-LIKE PROTEIN 2"/>
    <property type="match status" value="1"/>
</dbReference>
<dbReference type="Pfam" id="PF04199">
    <property type="entry name" value="Cyclase"/>
    <property type="match status" value="1"/>
</dbReference>
<comment type="caution">
    <text evidence="1">The sequence shown here is derived from an EMBL/GenBank/DDBJ whole genome shotgun (WGS) entry which is preliminary data.</text>
</comment>
<dbReference type="InterPro" id="IPR037175">
    <property type="entry name" value="KFase_sf"/>
</dbReference>
<dbReference type="GO" id="GO:0004061">
    <property type="term" value="F:arylformamidase activity"/>
    <property type="evidence" value="ECO:0007669"/>
    <property type="project" value="InterPro"/>
</dbReference>
<gene>
    <name evidence="1" type="ORF">A3D77_06685</name>
</gene>
<dbReference type="Proteomes" id="UP000176923">
    <property type="component" value="Unassembled WGS sequence"/>
</dbReference>
<accession>A0A1F5ZT40</accession>
<protein>
    <recommendedName>
        <fullName evidence="3">Cyclase</fullName>
    </recommendedName>
</protein>
<dbReference type="InterPro" id="IPR007325">
    <property type="entry name" value="KFase/CYL"/>
</dbReference>
<reference evidence="1 2" key="1">
    <citation type="journal article" date="2016" name="Nat. Commun.">
        <title>Thousands of microbial genomes shed light on interconnected biogeochemical processes in an aquifer system.</title>
        <authorList>
            <person name="Anantharaman K."/>
            <person name="Brown C.T."/>
            <person name="Hug L.A."/>
            <person name="Sharon I."/>
            <person name="Castelle C.J."/>
            <person name="Probst A.J."/>
            <person name="Thomas B.C."/>
            <person name="Singh A."/>
            <person name="Wilkins M.J."/>
            <person name="Karaoz U."/>
            <person name="Brodie E.L."/>
            <person name="Williams K.H."/>
            <person name="Hubbard S.S."/>
            <person name="Banfield J.F."/>
        </authorList>
    </citation>
    <scope>NUCLEOTIDE SEQUENCE [LARGE SCALE GENOMIC DNA]</scope>
</reference>